<feature type="domain" description="Kazal-like" evidence="3">
    <location>
        <begin position="81"/>
        <end position="135"/>
    </location>
</feature>
<feature type="region of interest" description="Disordered" evidence="1">
    <location>
        <begin position="30"/>
        <end position="83"/>
    </location>
</feature>
<feature type="compositionally biased region" description="Low complexity" evidence="1">
    <location>
        <begin position="30"/>
        <end position="44"/>
    </location>
</feature>
<dbReference type="PROSITE" id="PS51465">
    <property type="entry name" value="KAZAL_2"/>
    <property type="match status" value="1"/>
</dbReference>
<organism evidence="4 5">
    <name type="scientific">Nannocystis bainbridge</name>
    <dbReference type="NCBI Taxonomy" id="2995303"/>
    <lineage>
        <taxon>Bacteria</taxon>
        <taxon>Pseudomonadati</taxon>
        <taxon>Myxococcota</taxon>
        <taxon>Polyangia</taxon>
        <taxon>Nannocystales</taxon>
        <taxon>Nannocystaceae</taxon>
        <taxon>Nannocystis</taxon>
    </lineage>
</organism>
<feature type="chain" id="PRO_5045330643" description="Kazal-like domain-containing protein" evidence="2">
    <location>
        <begin position="22"/>
        <end position="139"/>
    </location>
</feature>
<proteinExistence type="predicted"/>
<dbReference type="Proteomes" id="UP001221686">
    <property type="component" value="Unassembled WGS sequence"/>
</dbReference>
<comment type="caution">
    <text evidence="4">The sequence shown here is derived from an EMBL/GenBank/DDBJ whole genome shotgun (WGS) entry which is preliminary data.</text>
</comment>
<name>A0ABT5E1S8_9BACT</name>
<reference evidence="4 5" key="1">
    <citation type="submission" date="2022-11" db="EMBL/GenBank/DDBJ databases">
        <title>Minimal conservation of predation-associated metabolite biosynthetic gene clusters underscores biosynthetic potential of Myxococcota including descriptions for ten novel species: Archangium lansinium sp. nov., Myxococcus landrumus sp. nov., Nannocystis bai.</title>
        <authorList>
            <person name="Ahearne A."/>
            <person name="Stevens C."/>
            <person name="Dowd S."/>
        </authorList>
    </citation>
    <scope>NUCLEOTIDE SEQUENCE [LARGE SCALE GENOMIC DNA]</scope>
    <source>
        <strain evidence="4 5">BB15-2</strain>
    </source>
</reference>
<dbReference type="Pfam" id="PF00050">
    <property type="entry name" value="Kazal_1"/>
    <property type="match status" value="1"/>
</dbReference>
<dbReference type="EMBL" id="JAQNDL010000002">
    <property type="protein sequence ID" value="MDC0719751.1"/>
    <property type="molecule type" value="Genomic_DNA"/>
</dbReference>
<evidence type="ECO:0000259" key="3">
    <source>
        <dbReference type="PROSITE" id="PS51465"/>
    </source>
</evidence>
<evidence type="ECO:0000256" key="2">
    <source>
        <dbReference type="SAM" id="SignalP"/>
    </source>
</evidence>
<dbReference type="InterPro" id="IPR036058">
    <property type="entry name" value="Kazal_dom_sf"/>
</dbReference>
<sequence>MIHQALLRTLALAFATTALFAGGCKDTSGAGSGAPGTAADPAGTAGAGGGGAQPAVDTRPETTPVAGETPSPTAPPGDDSPAAFVECTTRTTMCTREYNPVCGKLTDGARKSYSNKCVACGDQAVVGYSPGACPETPPT</sequence>
<keyword evidence="5" id="KW-1185">Reference proteome</keyword>
<dbReference type="Gene3D" id="3.30.60.30">
    <property type="match status" value="1"/>
</dbReference>
<dbReference type="InterPro" id="IPR002350">
    <property type="entry name" value="Kazal_dom"/>
</dbReference>
<evidence type="ECO:0000256" key="1">
    <source>
        <dbReference type="SAM" id="MobiDB-lite"/>
    </source>
</evidence>
<keyword evidence="2" id="KW-0732">Signal</keyword>
<dbReference type="SUPFAM" id="SSF100895">
    <property type="entry name" value="Kazal-type serine protease inhibitors"/>
    <property type="match status" value="1"/>
</dbReference>
<feature type="signal peptide" evidence="2">
    <location>
        <begin position="1"/>
        <end position="21"/>
    </location>
</feature>
<evidence type="ECO:0000313" key="5">
    <source>
        <dbReference type="Proteomes" id="UP001221686"/>
    </source>
</evidence>
<dbReference type="RefSeq" id="WP_272088252.1">
    <property type="nucleotide sequence ID" value="NZ_JAQNDL010000002.1"/>
</dbReference>
<gene>
    <name evidence="4" type="ORF">POL25_22805</name>
</gene>
<accession>A0ABT5E1S8</accession>
<evidence type="ECO:0000313" key="4">
    <source>
        <dbReference type="EMBL" id="MDC0719751.1"/>
    </source>
</evidence>
<protein>
    <recommendedName>
        <fullName evidence="3">Kazal-like domain-containing protein</fullName>
    </recommendedName>
</protein>